<sequence>MDEPMRQITTGFLAAAISLSAIAGSVNAADLQMAPAPRVESLVPHCDNPKVLAEIEDQFEYGAPRVLEANLEILEFSNMHEKAYAPQVLADQIPSPQPIERRWCQGTALISDHQPRTIYYIIEHPMGYAAAGGWLGMFSPVKSWRAEGCVLGLDEWHVYGANCQSLRRFPPEARTGYGFGYVSK</sequence>
<dbReference type="RefSeq" id="WP_007066740.1">
    <property type="nucleotide sequence ID" value="NZ_DS022272.1"/>
</dbReference>
<evidence type="ECO:0000313" key="2">
    <source>
        <dbReference type="EMBL" id="EAU42766.1"/>
    </source>
</evidence>
<keyword evidence="3" id="KW-1185">Reference proteome</keyword>
<proteinExistence type="predicted"/>
<evidence type="ECO:0000313" key="3">
    <source>
        <dbReference type="Proteomes" id="UP000004310"/>
    </source>
</evidence>
<gene>
    <name evidence="2" type="ORF">FP2506_07991</name>
</gene>
<comment type="caution">
    <text evidence="2">The sequence shown here is derived from an EMBL/GenBank/DDBJ whole genome shotgun (WGS) entry which is preliminary data.</text>
</comment>
<dbReference type="Proteomes" id="UP000004310">
    <property type="component" value="Unassembled WGS sequence"/>
</dbReference>
<dbReference type="STRING" id="217511.GCA_001463845_00372"/>
<name>Q0G6E8_9HYPH</name>
<evidence type="ECO:0000256" key="1">
    <source>
        <dbReference type="SAM" id="SignalP"/>
    </source>
</evidence>
<keyword evidence="1" id="KW-0732">Signal</keyword>
<dbReference type="EMBL" id="AATP01000001">
    <property type="protein sequence ID" value="EAU42766.1"/>
    <property type="molecule type" value="Genomic_DNA"/>
</dbReference>
<feature type="signal peptide" evidence="1">
    <location>
        <begin position="1"/>
        <end position="28"/>
    </location>
</feature>
<reference evidence="2 3" key="1">
    <citation type="journal article" date="2010" name="J. Bacteriol.">
        <title>Genome sequence of Fulvimarina pelagi HTCC2506T, a Mn(II)-oxidizing alphaproteobacterium possessing an aerobic anoxygenic photosynthetic gene cluster and Xanthorhodopsin.</title>
        <authorList>
            <person name="Kang I."/>
            <person name="Oh H.M."/>
            <person name="Lim S.I."/>
            <person name="Ferriera S."/>
            <person name="Giovannoni S.J."/>
            <person name="Cho J.C."/>
        </authorList>
    </citation>
    <scope>NUCLEOTIDE SEQUENCE [LARGE SCALE GENOMIC DNA]</scope>
    <source>
        <strain evidence="2 3">HTCC2506</strain>
    </source>
</reference>
<dbReference type="AlphaFoldDB" id="Q0G6E8"/>
<accession>Q0G6E8</accession>
<dbReference type="HOGENOM" id="CLU_132144_1_0_5"/>
<protein>
    <submittedName>
        <fullName evidence="2">Uncharacterized protein</fullName>
    </submittedName>
</protein>
<feature type="chain" id="PRO_5004172275" evidence="1">
    <location>
        <begin position="29"/>
        <end position="184"/>
    </location>
</feature>
<organism evidence="2 3">
    <name type="scientific">Fulvimarina pelagi HTCC2506</name>
    <dbReference type="NCBI Taxonomy" id="314231"/>
    <lineage>
        <taxon>Bacteria</taxon>
        <taxon>Pseudomonadati</taxon>
        <taxon>Pseudomonadota</taxon>
        <taxon>Alphaproteobacteria</taxon>
        <taxon>Hyphomicrobiales</taxon>
        <taxon>Aurantimonadaceae</taxon>
        <taxon>Fulvimarina</taxon>
    </lineage>
</organism>
<dbReference type="eggNOG" id="ENOG5032SR7">
    <property type="taxonomic scope" value="Bacteria"/>
</dbReference>